<feature type="domain" description="RING-type" evidence="6">
    <location>
        <begin position="607"/>
        <end position="647"/>
    </location>
</feature>
<keyword evidence="2" id="KW-0862">Zinc</keyword>
<dbReference type="PANTHER" id="PTHR17550:SF4">
    <property type="entry name" value="E3 UBIQUITIN-PROTEIN LIGASE TTC3"/>
    <property type="match status" value="1"/>
</dbReference>
<dbReference type="STRING" id="1661398.A0A482W8E4"/>
<dbReference type="SUPFAM" id="SSF57850">
    <property type="entry name" value="RING/U-box"/>
    <property type="match status" value="1"/>
</dbReference>
<evidence type="ECO:0000256" key="5">
    <source>
        <dbReference type="SAM" id="MobiDB-lite"/>
    </source>
</evidence>
<dbReference type="InterPro" id="IPR001841">
    <property type="entry name" value="Znf_RING"/>
</dbReference>
<comment type="caution">
    <text evidence="7">The sequence shown here is derived from an EMBL/GenBank/DDBJ whole genome shotgun (WGS) entry which is preliminary data.</text>
</comment>
<dbReference type="Gene3D" id="3.30.40.10">
    <property type="entry name" value="Zinc/RING finger domain, C3HC4 (zinc finger)"/>
    <property type="match status" value="1"/>
</dbReference>
<feature type="non-terminal residue" evidence="7">
    <location>
        <position position="661"/>
    </location>
</feature>
<evidence type="ECO:0000259" key="6">
    <source>
        <dbReference type="PROSITE" id="PS50089"/>
    </source>
</evidence>
<dbReference type="PROSITE" id="PS50089">
    <property type="entry name" value="ZF_RING_2"/>
    <property type="match status" value="1"/>
</dbReference>
<evidence type="ECO:0000256" key="2">
    <source>
        <dbReference type="ARBA" id="ARBA00022833"/>
    </source>
</evidence>
<keyword evidence="1 3" id="KW-0863">Zinc-finger</keyword>
<dbReference type="EMBL" id="QDEB01022311">
    <property type="protein sequence ID" value="RZC40873.1"/>
    <property type="molecule type" value="Genomic_DNA"/>
</dbReference>
<feature type="compositionally biased region" description="Polar residues" evidence="5">
    <location>
        <begin position="502"/>
        <end position="511"/>
    </location>
</feature>
<dbReference type="PANTHER" id="PTHR17550">
    <property type="entry name" value="E3 UBIQUITIN-PROTEIN LIGASE TTC3"/>
    <property type="match status" value="1"/>
</dbReference>
<proteinExistence type="predicted"/>
<dbReference type="Proteomes" id="UP000292052">
    <property type="component" value="Unassembled WGS sequence"/>
</dbReference>
<keyword evidence="1 3" id="KW-0479">Metal-binding</keyword>
<keyword evidence="8" id="KW-1185">Reference proteome</keyword>
<evidence type="ECO:0000256" key="3">
    <source>
        <dbReference type="PROSITE-ProRule" id="PRU00175"/>
    </source>
</evidence>
<evidence type="ECO:0000313" key="7">
    <source>
        <dbReference type="EMBL" id="RZC40873.1"/>
    </source>
</evidence>
<evidence type="ECO:0000256" key="1">
    <source>
        <dbReference type="ARBA" id="ARBA00022771"/>
    </source>
</evidence>
<dbReference type="GO" id="GO:0008270">
    <property type="term" value="F:zinc ion binding"/>
    <property type="evidence" value="ECO:0007669"/>
    <property type="project" value="UniProtKB-KW"/>
</dbReference>
<dbReference type="CDD" id="cd16454">
    <property type="entry name" value="RING-H2_PA-TM-RING"/>
    <property type="match status" value="1"/>
</dbReference>
<keyword evidence="4" id="KW-0175">Coiled coil</keyword>
<dbReference type="AlphaFoldDB" id="A0A482W8E4"/>
<dbReference type="SMART" id="SM00184">
    <property type="entry name" value="RING"/>
    <property type="match status" value="1"/>
</dbReference>
<reference evidence="7 8" key="1">
    <citation type="submission" date="2017-03" db="EMBL/GenBank/DDBJ databases">
        <title>Genome of the blue death feigning beetle - Asbolus verrucosus.</title>
        <authorList>
            <person name="Rider S.D."/>
        </authorList>
    </citation>
    <scope>NUCLEOTIDE SEQUENCE [LARGE SCALE GENOMIC DNA]</scope>
    <source>
        <strain evidence="7">Butters</strain>
        <tissue evidence="7">Head and leg muscle</tissue>
    </source>
</reference>
<feature type="region of interest" description="Disordered" evidence="5">
    <location>
        <begin position="499"/>
        <end position="525"/>
    </location>
</feature>
<name>A0A482W8E4_ASBVE</name>
<evidence type="ECO:0000313" key="8">
    <source>
        <dbReference type="Proteomes" id="UP000292052"/>
    </source>
</evidence>
<feature type="coiled-coil region" evidence="4">
    <location>
        <begin position="257"/>
        <end position="359"/>
    </location>
</feature>
<sequence>MDLANLKGPSDILASKVKAFKNLLELATECLTNKDYANAEMIYGSILADLHKDCFVEALNLNDLDLFSLHSCFAYSSIGSDFKSEQALVILNSIHKPIKLPLVPYLKAFVHISNDRISFANDELNMCQTLLNDGYNFKPNNILNEDIVPEINDEFLNELLKAKEDNEDLKRCFKENWLKIGKLCETDFAKWTKKTKTEETSKGTAVEKKAKQNPVQTGAIKKTEKQIQKNKTESVGIQATPPKGICVAVQTMEKDINKQLLTTVLDIKNKMNNLQNKKDNEIKQLQKKNNELHEKLMALDNKRQEKSSEFEFLKDQYFALEKKWEQSQKQTEFLQKLLVEQLQQKYHLQRNLYQLFEEKCDYKIEYLSDIQKFLSPIGKLSLEECQQEIFMWRNALDKISGAKKNFDMYYRSVDDLIVAKKYSSIKTSDWPGIPNIPTDMQDIIYRNFKSILQQDNKIHNPNYFAYNYYTHNEDGRTTGSPPSSSKIVPPIAAIKANGYGRPQSSNKNIGFSPSPSSPSPENGTNIYQSEQDLLKFLQSNFESVDELELLQAIYHIRDTHSGTLVGFQRQKLVSEIRKFLKKSKSAKSGWNNVTKAKWHNDHTESKCCICFEDYDVSNSYSLPCEHEFHKKCITSWLKRQSACPVCRVHAVMDEEFPPLKS</sequence>
<dbReference type="Pfam" id="PF13639">
    <property type="entry name" value="zf-RING_2"/>
    <property type="match status" value="1"/>
</dbReference>
<accession>A0A482W8E4</accession>
<organism evidence="7 8">
    <name type="scientific">Asbolus verrucosus</name>
    <name type="common">Desert ironclad beetle</name>
    <dbReference type="NCBI Taxonomy" id="1661398"/>
    <lineage>
        <taxon>Eukaryota</taxon>
        <taxon>Metazoa</taxon>
        <taxon>Ecdysozoa</taxon>
        <taxon>Arthropoda</taxon>
        <taxon>Hexapoda</taxon>
        <taxon>Insecta</taxon>
        <taxon>Pterygota</taxon>
        <taxon>Neoptera</taxon>
        <taxon>Endopterygota</taxon>
        <taxon>Coleoptera</taxon>
        <taxon>Polyphaga</taxon>
        <taxon>Cucujiformia</taxon>
        <taxon>Tenebrionidae</taxon>
        <taxon>Pimeliinae</taxon>
        <taxon>Asbolus</taxon>
    </lineage>
</organism>
<dbReference type="OrthoDB" id="6784579at2759"/>
<protein>
    <submittedName>
        <fullName evidence="7">Beta-taxilin-like</fullName>
    </submittedName>
</protein>
<dbReference type="InterPro" id="IPR013083">
    <property type="entry name" value="Znf_RING/FYVE/PHD"/>
</dbReference>
<evidence type="ECO:0000256" key="4">
    <source>
        <dbReference type="SAM" id="Coils"/>
    </source>
</evidence>
<gene>
    <name evidence="7" type="ORF">BDFB_010369</name>
</gene>